<evidence type="ECO:0000256" key="18">
    <source>
        <dbReference type="SAM" id="MobiDB-lite"/>
    </source>
</evidence>
<evidence type="ECO:0000256" key="5">
    <source>
        <dbReference type="ARBA" id="ARBA00022490"/>
    </source>
</evidence>
<dbReference type="EC" id="3.5.1.2" evidence="16"/>
<dbReference type="EC" id="4.3.2.10" evidence="16"/>
<keyword evidence="5 16" id="KW-0963">Cytoplasm</keyword>
<dbReference type="PANTHER" id="PTHR42701">
    <property type="entry name" value="IMIDAZOLE GLYCEROL PHOSPHATE SYNTHASE SUBUNIT HISH"/>
    <property type="match status" value="1"/>
</dbReference>
<dbReference type="NCBIfam" id="TIGR00427">
    <property type="entry name" value="NAAT family transporter"/>
    <property type="match status" value="1"/>
</dbReference>
<keyword evidence="8 16" id="KW-0378">Hydrolase</keyword>
<dbReference type="InterPro" id="IPR002771">
    <property type="entry name" value="Multi_antbiot-R_MarC"/>
</dbReference>
<evidence type="ECO:0000256" key="3">
    <source>
        <dbReference type="ARBA" id="ARBA00009784"/>
    </source>
</evidence>
<keyword evidence="10 17" id="KW-1133">Transmembrane helix</keyword>
<dbReference type="Gene3D" id="3.40.50.880">
    <property type="match status" value="1"/>
</dbReference>
<feature type="transmembrane region" description="Helical" evidence="17">
    <location>
        <begin position="63"/>
        <end position="87"/>
    </location>
</feature>
<keyword evidence="7 17" id="KW-0812">Transmembrane</keyword>
<evidence type="ECO:0000256" key="6">
    <source>
        <dbReference type="ARBA" id="ARBA00022605"/>
    </source>
</evidence>
<comment type="subcellular location">
    <subcellularLocation>
        <location evidence="1 17">Cell membrane</location>
        <topology evidence="1 17">Multi-pass membrane protein</topology>
    </subcellularLocation>
    <subcellularLocation>
        <location evidence="16">Cytoplasm</location>
    </subcellularLocation>
</comment>
<dbReference type="GO" id="GO:0005737">
    <property type="term" value="C:cytoplasm"/>
    <property type="evidence" value="ECO:0007669"/>
    <property type="project" value="UniProtKB-SubCell"/>
</dbReference>
<comment type="subunit">
    <text evidence="16">Heterodimer of HisH and HisF.</text>
</comment>
<comment type="catalytic activity">
    <reaction evidence="15 16">
        <text>L-glutamine + H2O = L-glutamate + NH4(+)</text>
        <dbReference type="Rhea" id="RHEA:15889"/>
        <dbReference type="ChEBI" id="CHEBI:15377"/>
        <dbReference type="ChEBI" id="CHEBI:28938"/>
        <dbReference type="ChEBI" id="CHEBI:29985"/>
        <dbReference type="ChEBI" id="CHEBI:58359"/>
        <dbReference type="EC" id="3.5.1.2"/>
    </reaction>
</comment>
<feature type="region of interest" description="Disordered" evidence="18">
    <location>
        <begin position="168"/>
        <end position="190"/>
    </location>
</feature>
<dbReference type="NCBIfam" id="TIGR01855">
    <property type="entry name" value="IMP_synth_hisH"/>
    <property type="match status" value="1"/>
</dbReference>
<dbReference type="Pfam" id="PF01914">
    <property type="entry name" value="MarC"/>
    <property type="match status" value="1"/>
</dbReference>
<keyword evidence="20" id="KW-0808">Transferase</keyword>
<comment type="similarity">
    <text evidence="3 17">Belongs to the UPF0056 (MarC) family.</text>
</comment>
<sequence length="426" mass="46541">MDLTKSFFSLLALINPIGAIPFFISLTESQTDEEKRRTIKTASVSVALVIGISALLGEQIIGFFGFSVGSLQVGGGIIMIMIALNMLNAQTSRTKATPEEEDEAGVRASIAVVPLAIPLLTGPGSISTVIVYAGKTQHWYELFFLAGVGVLIALVVWVVLRAACRRADRPRDRPHRHQRRHAPDGADPCGAGRGIYRRRAENPVACSQIMTTIAIVDYGMGNLRSVAQALRAVAPDADVRISAQADEIRTADRVVLPGQGAMPDCMAAFDLSGLHDAVLEAARTKPMLGVCVGEQMLLERSTEARPGREFTRGLGLIAGDVVRFDLDGQLQPDGSRYKVPQMGWNRVHQSRAHALWAGVPDQSYFYFVHSYYARPAHPEESVGETEYGVRFTCAIARDNIFATQFHPEKSAQAGLQIYRNFVHWNP</sequence>
<evidence type="ECO:0000256" key="11">
    <source>
        <dbReference type="ARBA" id="ARBA00023102"/>
    </source>
</evidence>
<feature type="transmembrane region" description="Helical" evidence="17">
    <location>
        <begin position="6"/>
        <end position="26"/>
    </location>
</feature>
<keyword evidence="9 16" id="KW-0315">Glutamine amidotransferase</keyword>
<comment type="caution">
    <text evidence="17">Lacks conserved residue(s) required for the propagation of feature annotation.</text>
</comment>
<keyword evidence="20" id="KW-0328">Glycosyltransferase</keyword>
<dbReference type="GO" id="GO:0005886">
    <property type="term" value="C:plasma membrane"/>
    <property type="evidence" value="ECO:0007669"/>
    <property type="project" value="UniProtKB-SubCell"/>
</dbReference>
<feature type="active site" description="Nucleophile" evidence="16">
    <location>
        <position position="291"/>
    </location>
</feature>
<feature type="transmembrane region" description="Helical" evidence="17">
    <location>
        <begin position="38"/>
        <end position="57"/>
    </location>
</feature>
<evidence type="ECO:0000256" key="17">
    <source>
        <dbReference type="RuleBase" id="RU362048"/>
    </source>
</evidence>
<evidence type="ECO:0000256" key="9">
    <source>
        <dbReference type="ARBA" id="ARBA00022962"/>
    </source>
</evidence>
<dbReference type="HAMAP" id="MF_00278">
    <property type="entry name" value="HisH"/>
    <property type="match status" value="1"/>
</dbReference>
<evidence type="ECO:0000256" key="10">
    <source>
        <dbReference type="ARBA" id="ARBA00022989"/>
    </source>
</evidence>
<feature type="domain" description="Glutamine amidotransferase" evidence="19">
    <location>
        <begin position="215"/>
        <end position="422"/>
    </location>
</feature>
<keyword evidence="12 17" id="KW-0472">Membrane</keyword>
<dbReference type="GO" id="GO:0000107">
    <property type="term" value="F:imidazoleglycerol-phosphate synthase activity"/>
    <property type="evidence" value="ECO:0007669"/>
    <property type="project" value="UniProtKB-UniRule"/>
</dbReference>
<dbReference type="GO" id="GO:0016829">
    <property type="term" value="F:lyase activity"/>
    <property type="evidence" value="ECO:0007669"/>
    <property type="project" value="UniProtKB-KW"/>
</dbReference>
<evidence type="ECO:0000256" key="8">
    <source>
        <dbReference type="ARBA" id="ARBA00022801"/>
    </source>
</evidence>
<gene>
    <name evidence="16" type="primary">hisH</name>
    <name evidence="20" type="ORF">RRSL_02782</name>
</gene>
<protein>
    <recommendedName>
        <fullName evidence="16">Imidazole glycerol phosphate synthase subunit HisH</fullName>
        <ecNumber evidence="16">4.3.2.10</ecNumber>
    </recommendedName>
    <alternativeName>
        <fullName evidence="16">IGP synthase glutaminase subunit</fullName>
        <ecNumber evidence="16">3.5.1.2</ecNumber>
    </alternativeName>
    <alternativeName>
        <fullName evidence="16">IGP synthase subunit HisH</fullName>
    </alternativeName>
    <alternativeName>
        <fullName evidence="16">ImGP synthase subunit HisH</fullName>
        <shortName evidence="16">IGPS subunit HisH</shortName>
    </alternativeName>
</protein>
<reference evidence="20 21" key="1">
    <citation type="journal article" date="2006" name="Mol. Plant Microbe Interact.">
        <title>Identification of open reading frames unique to a select agent: Ralstonia solanacearum race 3 biovar 2.</title>
        <authorList>
            <person name="Gabriel D.W."/>
            <person name="Allen C."/>
            <person name="Schell M."/>
            <person name="Denny T.P."/>
            <person name="Greenberg J.T."/>
            <person name="Duan Y.P."/>
            <person name="Flores-Cruz Z."/>
            <person name="Huang Q."/>
            <person name="Clifford J.M."/>
            <person name="Presting G."/>
            <person name="Gonzalez E.T."/>
            <person name="Reddy J."/>
            <person name="Elphinstone J."/>
            <person name="Swanson J."/>
            <person name="Yao J."/>
            <person name="Mulholland V."/>
            <person name="Liu L."/>
            <person name="Farmerie W."/>
            <person name="Patnaikuni M."/>
            <person name="Balogh B."/>
            <person name="Norman D."/>
            <person name="Alvarez A."/>
            <person name="Castillo J.A."/>
            <person name="Jones J."/>
            <person name="Saddler G."/>
            <person name="Walunas T."/>
            <person name="Zhukov A."/>
            <person name="Mikhailova N."/>
        </authorList>
    </citation>
    <scope>NUCLEOTIDE SEQUENCE [LARGE SCALE GENOMIC DNA]</scope>
    <source>
        <strain evidence="20 21">UW551</strain>
    </source>
</reference>
<dbReference type="Proteomes" id="UP000005933">
    <property type="component" value="Unassembled WGS sequence"/>
</dbReference>
<dbReference type="PROSITE" id="PS51273">
    <property type="entry name" value="GATASE_TYPE_1"/>
    <property type="match status" value="1"/>
</dbReference>
<keyword evidence="13 16" id="KW-0456">Lyase</keyword>
<dbReference type="EMBL" id="AAKL01000021">
    <property type="protein sequence ID" value="EAP72998.1"/>
    <property type="molecule type" value="Genomic_DNA"/>
</dbReference>
<dbReference type="InterPro" id="IPR017926">
    <property type="entry name" value="GATASE"/>
</dbReference>
<dbReference type="InterPro" id="IPR010139">
    <property type="entry name" value="Imidazole-glycPsynth_HisH"/>
</dbReference>
<proteinExistence type="inferred from homology"/>
<keyword evidence="4" id="KW-1003">Cell membrane</keyword>
<keyword evidence="11 16" id="KW-0368">Histidine biosynthesis</keyword>
<evidence type="ECO:0000256" key="15">
    <source>
        <dbReference type="ARBA" id="ARBA00049534"/>
    </source>
</evidence>
<feature type="active site" evidence="16">
    <location>
        <position position="406"/>
    </location>
</feature>
<dbReference type="Pfam" id="PF00117">
    <property type="entry name" value="GATase"/>
    <property type="match status" value="1"/>
</dbReference>
<evidence type="ECO:0000256" key="16">
    <source>
        <dbReference type="HAMAP-Rule" id="MF_00278"/>
    </source>
</evidence>
<comment type="pathway">
    <text evidence="2 16">Amino-acid biosynthesis; L-histidine biosynthesis; L-histidine from 5-phospho-alpha-D-ribose 1-diphosphate: step 5/9.</text>
</comment>
<accession>A0AB33VEN4</accession>
<keyword evidence="6 16" id="KW-0028">Amino-acid biosynthesis</keyword>
<comment type="catalytic activity">
    <reaction evidence="14 16">
        <text>5-[(5-phospho-1-deoxy-D-ribulos-1-ylimino)methylamino]-1-(5-phospho-beta-D-ribosyl)imidazole-4-carboxamide + L-glutamine = D-erythro-1-(imidazol-4-yl)glycerol 3-phosphate + 5-amino-1-(5-phospho-beta-D-ribosyl)imidazole-4-carboxamide + L-glutamate + H(+)</text>
        <dbReference type="Rhea" id="RHEA:24793"/>
        <dbReference type="ChEBI" id="CHEBI:15378"/>
        <dbReference type="ChEBI" id="CHEBI:29985"/>
        <dbReference type="ChEBI" id="CHEBI:58278"/>
        <dbReference type="ChEBI" id="CHEBI:58359"/>
        <dbReference type="ChEBI" id="CHEBI:58475"/>
        <dbReference type="ChEBI" id="CHEBI:58525"/>
        <dbReference type="EC" id="4.3.2.10"/>
    </reaction>
</comment>
<dbReference type="CDD" id="cd01748">
    <property type="entry name" value="GATase1_IGP_Synthase"/>
    <property type="match status" value="1"/>
</dbReference>
<evidence type="ECO:0000256" key="1">
    <source>
        <dbReference type="ARBA" id="ARBA00004651"/>
    </source>
</evidence>
<evidence type="ECO:0000313" key="20">
    <source>
        <dbReference type="EMBL" id="EAP72998.1"/>
    </source>
</evidence>
<dbReference type="GO" id="GO:0004359">
    <property type="term" value="F:glutaminase activity"/>
    <property type="evidence" value="ECO:0007669"/>
    <property type="project" value="UniProtKB-EC"/>
</dbReference>
<evidence type="ECO:0000256" key="14">
    <source>
        <dbReference type="ARBA" id="ARBA00047838"/>
    </source>
</evidence>
<dbReference type="GO" id="GO:0000105">
    <property type="term" value="P:L-histidine biosynthetic process"/>
    <property type="evidence" value="ECO:0007669"/>
    <property type="project" value="UniProtKB-UniRule"/>
</dbReference>
<comment type="caution">
    <text evidence="20">The sequence shown here is derived from an EMBL/GenBank/DDBJ whole genome shotgun (WGS) entry which is preliminary data.</text>
</comment>
<evidence type="ECO:0000256" key="7">
    <source>
        <dbReference type="ARBA" id="ARBA00022692"/>
    </source>
</evidence>
<comment type="function">
    <text evidence="16">IGPS catalyzes the conversion of PRFAR and glutamine to IGP, AICAR and glutamate. The HisH subunit catalyzes the hydrolysis of glutamine to glutamate and ammonia as part of the synthesis of IGP and AICAR. The resulting ammonia molecule is channeled to the active site of HisF.</text>
</comment>
<dbReference type="PANTHER" id="PTHR42701:SF2">
    <property type="entry name" value="IMIDAZOLE GLYCEROL PHOSPHATE SYNTHASE SUBUNIT HISH 1"/>
    <property type="match status" value="1"/>
</dbReference>
<feature type="active site" evidence="16">
    <location>
        <position position="408"/>
    </location>
</feature>
<dbReference type="AlphaFoldDB" id="A0AB33VEN4"/>
<evidence type="ECO:0000256" key="13">
    <source>
        <dbReference type="ARBA" id="ARBA00023239"/>
    </source>
</evidence>
<name>A0AB33VEN4_RALSU</name>
<organism evidence="20 21">
    <name type="scientific">Ralstonia solanacearum (strain UW551)</name>
    <dbReference type="NCBI Taxonomy" id="342110"/>
    <lineage>
        <taxon>Bacteria</taxon>
        <taxon>Pseudomonadati</taxon>
        <taxon>Pseudomonadota</taxon>
        <taxon>Betaproteobacteria</taxon>
        <taxon>Burkholderiales</taxon>
        <taxon>Burkholderiaceae</taxon>
        <taxon>Ralstonia</taxon>
        <taxon>Ralstonia solanacearum species complex</taxon>
    </lineage>
</organism>
<evidence type="ECO:0000256" key="4">
    <source>
        <dbReference type="ARBA" id="ARBA00022475"/>
    </source>
</evidence>
<dbReference type="InterPro" id="IPR029062">
    <property type="entry name" value="Class_I_gatase-like"/>
</dbReference>
<feature type="transmembrane region" description="Helical" evidence="17">
    <location>
        <begin position="108"/>
        <end position="133"/>
    </location>
</feature>
<evidence type="ECO:0000256" key="2">
    <source>
        <dbReference type="ARBA" id="ARBA00005091"/>
    </source>
</evidence>
<evidence type="ECO:0000256" key="12">
    <source>
        <dbReference type="ARBA" id="ARBA00023136"/>
    </source>
</evidence>
<dbReference type="SUPFAM" id="SSF52317">
    <property type="entry name" value="Class I glutamine amidotransferase-like"/>
    <property type="match status" value="1"/>
</dbReference>
<feature type="transmembrane region" description="Helical" evidence="17">
    <location>
        <begin position="139"/>
        <end position="160"/>
    </location>
</feature>
<evidence type="ECO:0000313" key="21">
    <source>
        <dbReference type="Proteomes" id="UP000005933"/>
    </source>
</evidence>
<evidence type="ECO:0000259" key="19">
    <source>
        <dbReference type="Pfam" id="PF00117"/>
    </source>
</evidence>